<dbReference type="PANTHER" id="PTHR30238:SF0">
    <property type="entry name" value="THYLAKOID MEMBRANE PROTEIN TERC, CHLOROPLASTIC"/>
    <property type="match status" value="1"/>
</dbReference>
<dbReference type="Proteomes" id="UP000011087">
    <property type="component" value="Unassembled WGS sequence"/>
</dbReference>
<sequence>IWNFLGGDKALEYFTGYLLEESLSVDNLFVFLLLFEYFKVPQSQQKKVLSYGIWGAIVMRAGFISAGLVAIQQFRGVLLVFAGLLMYSSFKMLTDATGKEEEGDEADISENSIVKFASKLVQSTPEYDGDRFFTLVDGVKKATPLFLVLLCVEFSDVMFAVDSIPAVFGVTEDPLIVLTSNIFAIMSLRALYQVLAQLAKDLKYLETAVGAVLGFVGLKLVGEYFGFELPEQASLSVVIGLLGTGVGASIYEKRQKFKLLDLDNDGFLTKVPPSLPCCTNVLTNLLLQEELEKSGLDVEEVK</sequence>
<organism evidence="6">
    <name type="scientific">Guillardia theta (strain CCMP2712)</name>
    <name type="common">Cryptophyte</name>
    <dbReference type="NCBI Taxonomy" id="905079"/>
    <lineage>
        <taxon>Eukaryota</taxon>
        <taxon>Cryptophyceae</taxon>
        <taxon>Pyrenomonadales</taxon>
        <taxon>Geminigeraceae</taxon>
        <taxon>Guillardia</taxon>
    </lineage>
</organism>
<keyword evidence="3 5" id="KW-1133">Transmembrane helix</keyword>
<dbReference type="OrthoDB" id="417520at2759"/>
<dbReference type="HOGENOM" id="CLU_045644_1_2_1"/>
<dbReference type="GeneID" id="17290863"/>
<dbReference type="NCBIfam" id="TIGR03718">
    <property type="entry name" value="R_switched_Alx"/>
    <property type="match status" value="1"/>
</dbReference>
<feature type="transmembrane region" description="Helical" evidence="5">
    <location>
        <begin position="48"/>
        <end position="68"/>
    </location>
</feature>
<feature type="transmembrane region" description="Helical" evidence="5">
    <location>
        <begin position="14"/>
        <end position="36"/>
    </location>
</feature>
<dbReference type="RefSeq" id="XP_005821113.1">
    <property type="nucleotide sequence ID" value="XM_005821056.1"/>
</dbReference>
<evidence type="ECO:0000313" key="7">
    <source>
        <dbReference type="EnsemblProtists" id="EKX34133"/>
    </source>
</evidence>
<keyword evidence="2 5" id="KW-0812">Transmembrane</keyword>
<dbReference type="EnsemblProtists" id="EKX34133">
    <property type="protein sequence ID" value="EKX34133"/>
    <property type="gene ID" value="GUITHDRAFT_80801"/>
</dbReference>
<evidence type="ECO:0000256" key="5">
    <source>
        <dbReference type="SAM" id="Phobius"/>
    </source>
</evidence>
<dbReference type="STRING" id="905079.L1ID14"/>
<dbReference type="KEGG" id="gtt:GUITHDRAFT_80801"/>
<reference evidence="8" key="2">
    <citation type="submission" date="2012-11" db="EMBL/GenBank/DDBJ databases">
        <authorList>
            <person name="Kuo A."/>
            <person name="Curtis B.A."/>
            <person name="Tanifuji G."/>
            <person name="Burki F."/>
            <person name="Gruber A."/>
            <person name="Irimia M."/>
            <person name="Maruyama S."/>
            <person name="Arias M.C."/>
            <person name="Ball S.G."/>
            <person name="Gile G.H."/>
            <person name="Hirakawa Y."/>
            <person name="Hopkins J.F."/>
            <person name="Rensing S.A."/>
            <person name="Schmutz J."/>
            <person name="Symeonidi A."/>
            <person name="Elias M."/>
            <person name="Eveleigh R.J."/>
            <person name="Herman E.K."/>
            <person name="Klute M.J."/>
            <person name="Nakayama T."/>
            <person name="Obornik M."/>
            <person name="Reyes-Prieto A."/>
            <person name="Armbrust E.V."/>
            <person name="Aves S.J."/>
            <person name="Beiko R.G."/>
            <person name="Coutinho P."/>
            <person name="Dacks J.B."/>
            <person name="Durnford D.G."/>
            <person name="Fast N.M."/>
            <person name="Green B.R."/>
            <person name="Grisdale C."/>
            <person name="Hempe F."/>
            <person name="Henrissat B."/>
            <person name="Hoppner M.P."/>
            <person name="Ishida K.-I."/>
            <person name="Kim E."/>
            <person name="Koreny L."/>
            <person name="Kroth P.G."/>
            <person name="Liu Y."/>
            <person name="Malik S.-B."/>
            <person name="Maier U.G."/>
            <person name="McRose D."/>
            <person name="Mock T."/>
            <person name="Neilson J.A."/>
            <person name="Onodera N.T."/>
            <person name="Poole A.M."/>
            <person name="Pritham E.J."/>
            <person name="Richards T.A."/>
            <person name="Rocap G."/>
            <person name="Roy S.W."/>
            <person name="Sarai C."/>
            <person name="Schaack S."/>
            <person name="Shirato S."/>
            <person name="Slamovits C.H."/>
            <person name="Spencer D.F."/>
            <person name="Suzuki S."/>
            <person name="Worden A.Z."/>
            <person name="Zauner S."/>
            <person name="Barry K."/>
            <person name="Bell C."/>
            <person name="Bharti A.K."/>
            <person name="Crow J.A."/>
            <person name="Grimwood J."/>
            <person name="Kramer R."/>
            <person name="Lindquist E."/>
            <person name="Lucas S."/>
            <person name="Salamov A."/>
            <person name="McFadden G.I."/>
            <person name="Lane C.E."/>
            <person name="Keeling P.J."/>
            <person name="Gray M.W."/>
            <person name="Grigoriev I.V."/>
            <person name="Archibald J.M."/>
        </authorList>
    </citation>
    <scope>NUCLEOTIDE SEQUENCE</scope>
    <source>
        <strain evidence="8">CCMP2712</strain>
    </source>
</reference>
<reference evidence="7" key="3">
    <citation type="submission" date="2016-03" db="UniProtKB">
        <authorList>
            <consortium name="EnsemblProtists"/>
        </authorList>
    </citation>
    <scope>IDENTIFICATION</scope>
</reference>
<evidence type="ECO:0000256" key="4">
    <source>
        <dbReference type="ARBA" id="ARBA00023136"/>
    </source>
</evidence>
<dbReference type="AlphaFoldDB" id="L1ID14"/>
<dbReference type="GO" id="GO:0016020">
    <property type="term" value="C:membrane"/>
    <property type="evidence" value="ECO:0007669"/>
    <property type="project" value="UniProtKB-SubCell"/>
</dbReference>
<keyword evidence="8" id="KW-1185">Reference proteome</keyword>
<feature type="non-terminal residue" evidence="6">
    <location>
        <position position="1"/>
    </location>
</feature>
<name>L1ID14_GUITC</name>
<evidence type="ECO:0000256" key="3">
    <source>
        <dbReference type="ARBA" id="ARBA00022989"/>
    </source>
</evidence>
<dbReference type="EMBL" id="JH993118">
    <property type="protein sequence ID" value="EKX34133.1"/>
    <property type="molecule type" value="Genomic_DNA"/>
</dbReference>
<dbReference type="InterPro" id="IPR022369">
    <property type="entry name" value="Integral_membrane_TerC_rswitch"/>
</dbReference>
<dbReference type="eggNOG" id="ENOG502QQNF">
    <property type="taxonomic scope" value="Eukaryota"/>
</dbReference>
<proteinExistence type="predicted"/>
<comment type="subcellular location">
    <subcellularLocation>
        <location evidence="1">Membrane</location>
        <topology evidence="1">Multi-pass membrane protein</topology>
    </subcellularLocation>
</comment>
<accession>L1ID14</accession>
<evidence type="ECO:0000313" key="6">
    <source>
        <dbReference type="EMBL" id="EKX34133.1"/>
    </source>
</evidence>
<evidence type="ECO:0000256" key="2">
    <source>
        <dbReference type="ARBA" id="ARBA00022692"/>
    </source>
</evidence>
<dbReference type="OMA" id="PRRYQHR"/>
<dbReference type="Pfam" id="PF03741">
    <property type="entry name" value="TerC"/>
    <property type="match status" value="1"/>
</dbReference>
<protein>
    <submittedName>
        <fullName evidence="6 7">Uncharacterized protein</fullName>
    </submittedName>
</protein>
<keyword evidence="4 5" id="KW-0472">Membrane</keyword>
<dbReference type="PaxDb" id="55529-EKX34133"/>
<dbReference type="InterPro" id="IPR005496">
    <property type="entry name" value="Integral_membrane_TerC"/>
</dbReference>
<dbReference type="PANTHER" id="PTHR30238">
    <property type="entry name" value="MEMBRANE BOUND PREDICTED REDOX MODULATOR"/>
    <property type="match status" value="1"/>
</dbReference>
<evidence type="ECO:0000313" key="8">
    <source>
        <dbReference type="Proteomes" id="UP000011087"/>
    </source>
</evidence>
<gene>
    <name evidence="6" type="ORF">GUITHDRAFT_80801</name>
</gene>
<evidence type="ECO:0000256" key="1">
    <source>
        <dbReference type="ARBA" id="ARBA00004141"/>
    </source>
</evidence>
<reference evidence="6 8" key="1">
    <citation type="journal article" date="2012" name="Nature">
        <title>Algal genomes reveal evolutionary mosaicism and the fate of nucleomorphs.</title>
        <authorList>
            <consortium name="DOE Joint Genome Institute"/>
            <person name="Curtis B.A."/>
            <person name="Tanifuji G."/>
            <person name="Burki F."/>
            <person name="Gruber A."/>
            <person name="Irimia M."/>
            <person name="Maruyama S."/>
            <person name="Arias M.C."/>
            <person name="Ball S.G."/>
            <person name="Gile G.H."/>
            <person name="Hirakawa Y."/>
            <person name="Hopkins J.F."/>
            <person name="Kuo A."/>
            <person name="Rensing S.A."/>
            <person name="Schmutz J."/>
            <person name="Symeonidi A."/>
            <person name="Elias M."/>
            <person name="Eveleigh R.J."/>
            <person name="Herman E.K."/>
            <person name="Klute M.J."/>
            <person name="Nakayama T."/>
            <person name="Obornik M."/>
            <person name="Reyes-Prieto A."/>
            <person name="Armbrust E.V."/>
            <person name="Aves S.J."/>
            <person name="Beiko R.G."/>
            <person name="Coutinho P."/>
            <person name="Dacks J.B."/>
            <person name="Durnford D.G."/>
            <person name="Fast N.M."/>
            <person name="Green B.R."/>
            <person name="Grisdale C.J."/>
            <person name="Hempel F."/>
            <person name="Henrissat B."/>
            <person name="Hoppner M.P."/>
            <person name="Ishida K."/>
            <person name="Kim E."/>
            <person name="Koreny L."/>
            <person name="Kroth P.G."/>
            <person name="Liu Y."/>
            <person name="Malik S.B."/>
            <person name="Maier U.G."/>
            <person name="McRose D."/>
            <person name="Mock T."/>
            <person name="Neilson J.A."/>
            <person name="Onodera N.T."/>
            <person name="Poole A.M."/>
            <person name="Pritham E.J."/>
            <person name="Richards T.A."/>
            <person name="Rocap G."/>
            <person name="Roy S.W."/>
            <person name="Sarai C."/>
            <person name="Schaack S."/>
            <person name="Shirato S."/>
            <person name="Slamovits C.H."/>
            <person name="Spencer D.F."/>
            <person name="Suzuki S."/>
            <person name="Worden A.Z."/>
            <person name="Zauner S."/>
            <person name="Barry K."/>
            <person name="Bell C."/>
            <person name="Bharti A.K."/>
            <person name="Crow J.A."/>
            <person name="Grimwood J."/>
            <person name="Kramer R."/>
            <person name="Lindquist E."/>
            <person name="Lucas S."/>
            <person name="Salamov A."/>
            <person name="McFadden G.I."/>
            <person name="Lane C.E."/>
            <person name="Keeling P.J."/>
            <person name="Gray M.W."/>
            <person name="Grigoriev I.V."/>
            <person name="Archibald J.M."/>
        </authorList>
    </citation>
    <scope>NUCLEOTIDE SEQUENCE</scope>
    <source>
        <strain evidence="6 8">CCMP2712</strain>
    </source>
</reference>